<protein>
    <submittedName>
        <fullName evidence="3">NYN domain-containing protein</fullName>
    </submittedName>
</protein>
<keyword evidence="4" id="KW-1185">Reference proteome</keyword>
<gene>
    <name evidence="3" type="ORF">SM757_24835</name>
</gene>
<comment type="caution">
    <text evidence="3">The sequence shown here is derived from an EMBL/GenBank/DDBJ whole genome shotgun (WGS) entry which is preliminary data.</text>
</comment>
<evidence type="ECO:0000259" key="2">
    <source>
        <dbReference type="PROSITE" id="PS51857"/>
    </source>
</evidence>
<reference evidence="3 4" key="1">
    <citation type="submission" date="2023-11" db="EMBL/GenBank/DDBJ databases">
        <title>Draft genome of Azohydromonas lata strain H1 (DSM1123), a polyhydroxyalkanoate producer.</title>
        <authorList>
            <person name="Traversa D."/>
            <person name="D'Addabbo P."/>
            <person name="Pazzani C."/>
            <person name="Manzari C."/>
            <person name="Chiara M."/>
            <person name="Scrascia M."/>
        </authorList>
    </citation>
    <scope>NUCLEOTIDE SEQUENCE [LARGE SCALE GENOMIC DNA]</scope>
    <source>
        <strain evidence="3 4">H1</strain>
    </source>
</reference>
<dbReference type="InterPro" id="IPR021139">
    <property type="entry name" value="NYN"/>
</dbReference>
<dbReference type="Proteomes" id="UP001293718">
    <property type="component" value="Unassembled WGS sequence"/>
</dbReference>
<dbReference type="EMBL" id="JAXOJX010000051">
    <property type="protein sequence ID" value="MDZ5459811.1"/>
    <property type="molecule type" value="Genomic_DNA"/>
</dbReference>
<dbReference type="Gene3D" id="2.40.50.140">
    <property type="entry name" value="Nucleic acid-binding proteins"/>
    <property type="match status" value="1"/>
</dbReference>
<dbReference type="PANTHER" id="PTHR35458:SF8">
    <property type="entry name" value="SLR0650 PROTEIN"/>
    <property type="match status" value="1"/>
</dbReference>
<dbReference type="Gene3D" id="3.40.50.1010">
    <property type="entry name" value="5'-nuclease"/>
    <property type="match status" value="1"/>
</dbReference>
<dbReference type="InterPro" id="IPR011129">
    <property type="entry name" value="CSD"/>
</dbReference>
<dbReference type="RefSeq" id="WP_066341133.1">
    <property type="nucleotide sequence ID" value="NZ_JAXOJX010000051.1"/>
</dbReference>
<feature type="region of interest" description="Disordered" evidence="1">
    <location>
        <begin position="219"/>
        <end position="238"/>
    </location>
</feature>
<dbReference type="InterPro" id="IPR002059">
    <property type="entry name" value="CSP_DNA-bd"/>
</dbReference>
<proteinExistence type="predicted"/>
<dbReference type="SUPFAM" id="SSF50249">
    <property type="entry name" value="Nucleic acid-binding proteins"/>
    <property type="match status" value="1"/>
</dbReference>
<dbReference type="InterPro" id="IPR047140">
    <property type="entry name" value="LabA"/>
</dbReference>
<evidence type="ECO:0000313" key="3">
    <source>
        <dbReference type="EMBL" id="MDZ5459811.1"/>
    </source>
</evidence>
<feature type="domain" description="CSD" evidence="2">
    <location>
        <begin position="273"/>
        <end position="336"/>
    </location>
</feature>
<dbReference type="PANTHER" id="PTHR35458">
    <property type="entry name" value="SLR0755 PROTEIN"/>
    <property type="match status" value="1"/>
</dbReference>
<sequence>MVPSNSKLSRIGIFYDGNFFRRVSNYYSNAHSRKARISIEGLHNFIRAHAAAEEGVDVKFTQIVDAHYFRGRMKAREAEERDILFQERSFEDVLMYEGVTTHYLPKGRDGEKGVDVWLALEAFEMAIYKRFDVLALIAGDGDFMPLVRKLNTLGTRVMLVGWDFSFTDNNGNLRETRTSQLLYNEATYPVKMDEVIDAPDHENDPLVNGLFHRPEFRAEFRQENRSEPRSDSRPDARPEYRQSALLTAQPVSHASALGTPAAAVVPPPDIGSVQRGRIANLKETYGFIQPEAGGDNIFFPFSSLQPGEAQRLTPGMRVSYEYGRGDRGPMAPKVWILLNQE</sequence>
<organism evidence="3 4">
    <name type="scientific">Azohydromonas lata</name>
    <dbReference type="NCBI Taxonomy" id="45677"/>
    <lineage>
        <taxon>Bacteria</taxon>
        <taxon>Pseudomonadati</taxon>
        <taxon>Pseudomonadota</taxon>
        <taxon>Betaproteobacteria</taxon>
        <taxon>Burkholderiales</taxon>
        <taxon>Sphaerotilaceae</taxon>
        <taxon>Azohydromonas</taxon>
    </lineage>
</organism>
<name>A0ABU5ILR7_9BURK</name>
<evidence type="ECO:0000256" key="1">
    <source>
        <dbReference type="SAM" id="MobiDB-lite"/>
    </source>
</evidence>
<accession>A0ABU5ILR7</accession>
<dbReference type="Pfam" id="PF01936">
    <property type="entry name" value="NYN"/>
    <property type="match status" value="1"/>
</dbReference>
<dbReference type="InterPro" id="IPR012340">
    <property type="entry name" value="NA-bd_OB-fold"/>
</dbReference>
<evidence type="ECO:0000313" key="4">
    <source>
        <dbReference type="Proteomes" id="UP001293718"/>
    </source>
</evidence>
<dbReference type="SMART" id="SM00357">
    <property type="entry name" value="CSP"/>
    <property type="match status" value="1"/>
</dbReference>
<dbReference type="Pfam" id="PF00313">
    <property type="entry name" value="CSD"/>
    <property type="match status" value="1"/>
</dbReference>
<dbReference type="PROSITE" id="PS51857">
    <property type="entry name" value="CSD_2"/>
    <property type="match status" value="1"/>
</dbReference>